<organism evidence="1 2">
    <name type="scientific">Hondaea fermentalgiana</name>
    <dbReference type="NCBI Taxonomy" id="2315210"/>
    <lineage>
        <taxon>Eukaryota</taxon>
        <taxon>Sar</taxon>
        <taxon>Stramenopiles</taxon>
        <taxon>Bigyra</taxon>
        <taxon>Labyrinthulomycetes</taxon>
        <taxon>Thraustochytrida</taxon>
        <taxon>Thraustochytriidae</taxon>
        <taxon>Hondaea</taxon>
    </lineage>
</organism>
<keyword evidence="2" id="KW-1185">Reference proteome</keyword>
<accession>A0A2R5G9W0</accession>
<dbReference type="AlphaFoldDB" id="A0A2R5G9W0"/>
<comment type="caution">
    <text evidence="1">The sequence shown here is derived from an EMBL/GenBank/DDBJ whole genome shotgun (WGS) entry which is preliminary data.</text>
</comment>
<evidence type="ECO:0000313" key="1">
    <source>
        <dbReference type="EMBL" id="GBG25323.1"/>
    </source>
</evidence>
<evidence type="ECO:0000313" key="2">
    <source>
        <dbReference type="Proteomes" id="UP000241890"/>
    </source>
</evidence>
<proteinExistence type="predicted"/>
<protein>
    <submittedName>
        <fullName evidence="1">Uncharacterized protein</fullName>
    </submittedName>
</protein>
<name>A0A2R5G9W0_9STRA</name>
<sequence length="72" mass="8228">MTCAEDSVSTSETRTLCEWEYRLPYDKVVGQSTLRNWISVNLYPSTYAGTMSFATQCTHLFDSAFPANEFEE</sequence>
<dbReference type="Proteomes" id="UP000241890">
    <property type="component" value="Unassembled WGS sequence"/>
</dbReference>
<reference evidence="1 2" key="1">
    <citation type="submission" date="2017-12" db="EMBL/GenBank/DDBJ databases">
        <title>Sequencing, de novo assembly and annotation of complete genome of a new Thraustochytrid species, strain FCC1311.</title>
        <authorList>
            <person name="Sedici K."/>
            <person name="Godart F."/>
            <person name="Aiese Cigliano R."/>
            <person name="Sanseverino W."/>
            <person name="Barakat M."/>
            <person name="Ortet P."/>
            <person name="Marechal E."/>
            <person name="Cagnac O."/>
            <person name="Amato A."/>
        </authorList>
    </citation>
    <scope>NUCLEOTIDE SEQUENCE [LARGE SCALE GENOMIC DNA]</scope>
</reference>
<dbReference type="InParanoid" id="A0A2R5G9W0"/>
<gene>
    <name evidence="1" type="ORF">FCC1311_015412</name>
</gene>
<dbReference type="EMBL" id="BEYU01000012">
    <property type="protein sequence ID" value="GBG25323.1"/>
    <property type="molecule type" value="Genomic_DNA"/>
</dbReference>